<keyword evidence="2" id="KW-1185">Reference proteome</keyword>
<organism evidence="1 2">
    <name type="scientific">Acrocarpospora macrocephala</name>
    <dbReference type="NCBI Taxonomy" id="150177"/>
    <lineage>
        <taxon>Bacteria</taxon>
        <taxon>Bacillati</taxon>
        <taxon>Actinomycetota</taxon>
        <taxon>Actinomycetes</taxon>
        <taxon>Streptosporangiales</taxon>
        <taxon>Streptosporangiaceae</taxon>
        <taxon>Acrocarpospora</taxon>
    </lineage>
</organism>
<comment type="caution">
    <text evidence="1">The sequence shown here is derived from an EMBL/GenBank/DDBJ whole genome shotgun (WGS) entry which is preliminary data.</text>
</comment>
<protein>
    <submittedName>
        <fullName evidence="1">Uncharacterized protein</fullName>
    </submittedName>
</protein>
<evidence type="ECO:0000313" key="2">
    <source>
        <dbReference type="Proteomes" id="UP000331127"/>
    </source>
</evidence>
<sequence length="151" mass="15386">MSNLMQGGGCACCSPAELLSINDRFAAAARRLGLGAELGGGGDPAASVLEGEPAIVCTLEGGEAMRERLREWEQVIGEATGREAADGGITLTFAQDGRTAVELARLAVAEFACCSFFTFALSVGPAGMRFTVTAPAEAHDVVAALFGTATS</sequence>
<accession>A0A5M3WLY3</accession>
<reference evidence="1 2" key="1">
    <citation type="submission" date="2019-10" db="EMBL/GenBank/DDBJ databases">
        <title>Whole genome shotgun sequence of Acrocarpospora macrocephala NBRC 16266.</title>
        <authorList>
            <person name="Ichikawa N."/>
            <person name="Kimura A."/>
            <person name="Kitahashi Y."/>
            <person name="Komaki H."/>
            <person name="Oguchi A."/>
        </authorList>
    </citation>
    <scope>NUCLEOTIDE SEQUENCE [LARGE SCALE GENOMIC DNA]</scope>
    <source>
        <strain evidence="1 2">NBRC 16266</strain>
    </source>
</reference>
<gene>
    <name evidence="1" type="ORF">Amac_026380</name>
</gene>
<name>A0A5M3WLY3_9ACTN</name>
<dbReference type="EMBL" id="BLAE01000013">
    <property type="protein sequence ID" value="GES09042.1"/>
    <property type="molecule type" value="Genomic_DNA"/>
</dbReference>
<dbReference type="AlphaFoldDB" id="A0A5M3WLY3"/>
<proteinExistence type="predicted"/>
<evidence type="ECO:0000313" key="1">
    <source>
        <dbReference type="EMBL" id="GES09042.1"/>
    </source>
</evidence>
<dbReference type="Proteomes" id="UP000331127">
    <property type="component" value="Unassembled WGS sequence"/>
</dbReference>